<evidence type="ECO:0000256" key="2">
    <source>
        <dbReference type="ARBA" id="ARBA00022559"/>
    </source>
</evidence>
<dbReference type="PROSITE" id="PS51355">
    <property type="entry name" value="GLUTATHIONE_PEROXID_3"/>
    <property type="match status" value="1"/>
</dbReference>
<dbReference type="Gene3D" id="3.40.30.10">
    <property type="entry name" value="Glutaredoxin"/>
    <property type="match status" value="1"/>
</dbReference>
<keyword evidence="3" id="KW-0560">Oxidoreductase</keyword>
<evidence type="ECO:0008006" key="7">
    <source>
        <dbReference type="Google" id="ProtNLM"/>
    </source>
</evidence>
<dbReference type="EMBL" id="CAJNOQ010003207">
    <property type="protein sequence ID" value="CAF1000780.1"/>
    <property type="molecule type" value="Genomic_DNA"/>
</dbReference>
<protein>
    <recommendedName>
        <fullName evidence="7">Glutathione peroxidase</fullName>
    </recommendedName>
</protein>
<reference evidence="4" key="1">
    <citation type="submission" date="2021-02" db="EMBL/GenBank/DDBJ databases">
        <authorList>
            <person name="Nowell W R."/>
        </authorList>
    </citation>
    <scope>NUCLEOTIDE SEQUENCE</scope>
</reference>
<evidence type="ECO:0000313" key="4">
    <source>
        <dbReference type="EMBL" id="CAF1000780.1"/>
    </source>
</evidence>
<proteinExistence type="inferred from homology"/>
<dbReference type="Proteomes" id="UP000663829">
    <property type="component" value="Unassembled WGS sequence"/>
</dbReference>
<feature type="non-terminal residue" evidence="4">
    <location>
        <position position="1"/>
    </location>
</feature>
<dbReference type="GO" id="GO:0006979">
    <property type="term" value="P:response to oxidative stress"/>
    <property type="evidence" value="ECO:0007669"/>
    <property type="project" value="InterPro"/>
</dbReference>
<evidence type="ECO:0000313" key="6">
    <source>
        <dbReference type="Proteomes" id="UP000663829"/>
    </source>
</evidence>
<gene>
    <name evidence="4" type="ORF">GPM918_LOCUS13745</name>
    <name evidence="5" type="ORF">SRO942_LOCUS13747</name>
</gene>
<evidence type="ECO:0000313" key="5">
    <source>
        <dbReference type="EMBL" id="CAF3772267.1"/>
    </source>
</evidence>
<sequence length="100" mass="11655">DDAYIQEWTKDHFDVNFPIFAKGSVVNLEGPEDDENFPEVWQFIAEKAEPPSWNFWKYIVDPNGNILHGYSPQISIRDMYPTIKEVIDKHYPSAAPKKDL</sequence>
<name>A0A814GU69_9BILA</name>
<organism evidence="4 6">
    <name type="scientific">Didymodactylos carnosus</name>
    <dbReference type="NCBI Taxonomy" id="1234261"/>
    <lineage>
        <taxon>Eukaryota</taxon>
        <taxon>Metazoa</taxon>
        <taxon>Spiralia</taxon>
        <taxon>Gnathifera</taxon>
        <taxon>Rotifera</taxon>
        <taxon>Eurotatoria</taxon>
        <taxon>Bdelloidea</taxon>
        <taxon>Philodinida</taxon>
        <taxon>Philodinidae</taxon>
        <taxon>Didymodactylos</taxon>
    </lineage>
</organism>
<dbReference type="GO" id="GO:0004601">
    <property type="term" value="F:peroxidase activity"/>
    <property type="evidence" value="ECO:0007669"/>
    <property type="project" value="UniProtKB-KW"/>
</dbReference>
<accession>A0A814GU69</accession>
<dbReference type="EMBL" id="CAJOBC010003208">
    <property type="protein sequence ID" value="CAF3772267.1"/>
    <property type="molecule type" value="Genomic_DNA"/>
</dbReference>
<evidence type="ECO:0000256" key="1">
    <source>
        <dbReference type="ARBA" id="ARBA00006926"/>
    </source>
</evidence>
<dbReference type="Proteomes" id="UP000681722">
    <property type="component" value="Unassembled WGS sequence"/>
</dbReference>
<dbReference type="SUPFAM" id="SSF52833">
    <property type="entry name" value="Thioredoxin-like"/>
    <property type="match status" value="1"/>
</dbReference>
<comment type="caution">
    <text evidence="4">The sequence shown here is derived from an EMBL/GenBank/DDBJ whole genome shotgun (WGS) entry which is preliminary data.</text>
</comment>
<keyword evidence="6" id="KW-1185">Reference proteome</keyword>
<dbReference type="OrthoDB" id="446890at2759"/>
<evidence type="ECO:0000256" key="3">
    <source>
        <dbReference type="ARBA" id="ARBA00023002"/>
    </source>
</evidence>
<dbReference type="InterPro" id="IPR000889">
    <property type="entry name" value="Glutathione_peroxidase"/>
</dbReference>
<dbReference type="InterPro" id="IPR036249">
    <property type="entry name" value="Thioredoxin-like_sf"/>
</dbReference>
<dbReference type="AlphaFoldDB" id="A0A814GU69"/>
<keyword evidence="2" id="KW-0575">Peroxidase</keyword>
<comment type="similarity">
    <text evidence="1">Belongs to the glutathione peroxidase family.</text>
</comment>